<proteinExistence type="predicted"/>
<evidence type="ECO:0000313" key="3">
    <source>
        <dbReference type="Proteomes" id="UP001396898"/>
    </source>
</evidence>
<protein>
    <submittedName>
        <fullName evidence="2">Uncharacterized protein</fullName>
    </submittedName>
</protein>
<gene>
    <name evidence="2" type="ORF">PG991_009145</name>
</gene>
<evidence type="ECO:0000313" key="2">
    <source>
        <dbReference type="EMBL" id="KAK8013552.1"/>
    </source>
</evidence>
<accession>A0ABR1RKW2</accession>
<sequence>MKGDLSNLKLHQRPTSREAGVRYPCSPRLLEQEGEVLIAKFLKQKDLHDDSVPNEERNLAALRQILLNNMINLNIV</sequence>
<reference evidence="2 3" key="1">
    <citation type="submission" date="2023-01" db="EMBL/GenBank/DDBJ databases">
        <title>Analysis of 21 Apiospora genomes using comparative genomics revels a genus with tremendous synthesis potential of carbohydrate active enzymes and secondary metabolites.</title>
        <authorList>
            <person name="Sorensen T."/>
        </authorList>
    </citation>
    <scope>NUCLEOTIDE SEQUENCE [LARGE SCALE GENOMIC DNA]</scope>
    <source>
        <strain evidence="2 3">CBS 20057</strain>
    </source>
</reference>
<comment type="caution">
    <text evidence="2">The sequence shown here is derived from an EMBL/GenBank/DDBJ whole genome shotgun (WGS) entry which is preliminary data.</text>
</comment>
<feature type="region of interest" description="Disordered" evidence="1">
    <location>
        <begin position="1"/>
        <end position="21"/>
    </location>
</feature>
<dbReference type="EMBL" id="JAQQWI010000013">
    <property type="protein sequence ID" value="KAK8013552.1"/>
    <property type="molecule type" value="Genomic_DNA"/>
</dbReference>
<evidence type="ECO:0000256" key="1">
    <source>
        <dbReference type="SAM" id="MobiDB-lite"/>
    </source>
</evidence>
<keyword evidence="3" id="KW-1185">Reference proteome</keyword>
<organism evidence="2 3">
    <name type="scientific">Apiospora marii</name>
    <dbReference type="NCBI Taxonomy" id="335849"/>
    <lineage>
        <taxon>Eukaryota</taxon>
        <taxon>Fungi</taxon>
        <taxon>Dikarya</taxon>
        <taxon>Ascomycota</taxon>
        <taxon>Pezizomycotina</taxon>
        <taxon>Sordariomycetes</taxon>
        <taxon>Xylariomycetidae</taxon>
        <taxon>Amphisphaeriales</taxon>
        <taxon>Apiosporaceae</taxon>
        <taxon>Apiospora</taxon>
    </lineage>
</organism>
<name>A0ABR1RKW2_9PEZI</name>
<dbReference type="Proteomes" id="UP001396898">
    <property type="component" value="Unassembled WGS sequence"/>
</dbReference>